<feature type="transmembrane region" description="Helical" evidence="1">
    <location>
        <begin position="37"/>
        <end position="57"/>
    </location>
</feature>
<dbReference type="Proteomes" id="UP000030392">
    <property type="component" value="Unassembled WGS sequence"/>
</dbReference>
<sequence length="67" mass="7619">MFSSRKKAPQKEILQVNSFAADTILLRRVSEATRYKLAALMMFIAGFGLLTLGTWVLNDFNFLTFTN</sequence>
<name>A0A0A2C3V3_PROMR</name>
<reference evidence="3" key="1">
    <citation type="journal article" date="2014" name="Sci. Data">
        <title>Genomes of diverse isolates of the marine cyanobacterium Prochlorococcus.</title>
        <authorList>
            <person name="Biller S."/>
            <person name="Berube P."/>
            <person name="Thompson J."/>
            <person name="Kelly L."/>
            <person name="Roggensack S."/>
            <person name="Awad L."/>
            <person name="Roache-Johnson K."/>
            <person name="Ding H."/>
            <person name="Giovannoni S.J."/>
            <person name="Moore L.R."/>
            <person name="Chisholm S.W."/>
        </authorList>
    </citation>
    <scope>NUCLEOTIDE SEQUENCE [LARGE SCALE GENOMIC DNA]</scope>
    <source>
        <strain evidence="3">PAC1</strain>
    </source>
</reference>
<dbReference type="RefSeq" id="WP_036907164.1">
    <property type="nucleotide sequence ID" value="NZ_CP138967.1"/>
</dbReference>
<keyword evidence="1" id="KW-0812">Transmembrane</keyword>
<comment type="caution">
    <text evidence="2">The sequence shown here is derived from an EMBL/GenBank/DDBJ whole genome shotgun (WGS) entry which is preliminary data.</text>
</comment>
<evidence type="ECO:0000313" key="3">
    <source>
        <dbReference type="Proteomes" id="UP000030392"/>
    </source>
</evidence>
<gene>
    <name evidence="2" type="ORF">EV03_1925</name>
</gene>
<keyword evidence="1" id="KW-0472">Membrane</keyword>
<proteinExistence type="predicted"/>
<accession>A0A0A2C3V3</accession>
<keyword evidence="1" id="KW-1133">Transmembrane helix</keyword>
<protein>
    <submittedName>
        <fullName evidence="2">Uncharacterized protein</fullName>
    </submittedName>
</protein>
<organism evidence="2 3">
    <name type="scientific">Prochlorococcus marinus str. PAC1</name>
    <dbReference type="NCBI Taxonomy" id="59924"/>
    <lineage>
        <taxon>Bacteria</taxon>
        <taxon>Bacillati</taxon>
        <taxon>Cyanobacteriota</taxon>
        <taxon>Cyanophyceae</taxon>
        <taxon>Synechococcales</taxon>
        <taxon>Prochlorococcaceae</taxon>
        <taxon>Prochlorococcus</taxon>
    </lineage>
</organism>
<evidence type="ECO:0000256" key="1">
    <source>
        <dbReference type="SAM" id="Phobius"/>
    </source>
</evidence>
<dbReference type="EMBL" id="JNAX01000015">
    <property type="protein sequence ID" value="KGG19540.1"/>
    <property type="molecule type" value="Genomic_DNA"/>
</dbReference>
<evidence type="ECO:0000313" key="2">
    <source>
        <dbReference type="EMBL" id="KGG19540.1"/>
    </source>
</evidence>
<dbReference type="AlphaFoldDB" id="A0A0A2C3V3"/>